<reference evidence="11 12" key="1">
    <citation type="submission" date="2020-10" db="EMBL/GenBank/DDBJ databases">
        <title>The Coptis chinensis genome and diversification of protoberbering-type alkaloids.</title>
        <authorList>
            <person name="Wang B."/>
            <person name="Shu S."/>
            <person name="Song C."/>
            <person name="Liu Y."/>
        </authorList>
    </citation>
    <scope>NUCLEOTIDE SEQUENCE [LARGE SCALE GENOMIC DNA]</scope>
    <source>
        <strain evidence="11">HL-2020</strain>
        <tissue evidence="11">Leaf</tissue>
    </source>
</reference>
<keyword evidence="3 8" id="KW-0479">Metal-binding</keyword>
<dbReference type="Proteomes" id="UP000631114">
    <property type="component" value="Unassembled WGS sequence"/>
</dbReference>
<dbReference type="Gene3D" id="1.20.1260.10">
    <property type="match status" value="1"/>
</dbReference>
<evidence type="ECO:0000256" key="2">
    <source>
        <dbReference type="ARBA" id="ARBA00022434"/>
    </source>
</evidence>
<dbReference type="PANTHER" id="PTHR11431">
    <property type="entry name" value="FERRITIN"/>
    <property type="match status" value="1"/>
</dbReference>
<evidence type="ECO:0000256" key="6">
    <source>
        <dbReference type="ARBA" id="ARBA00026060"/>
    </source>
</evidence>
<evidence type="ECO:0000256" key="3">
    <source>
        <dbReference type="ARBA" id="ARBA00022723"/>
    </source>
</evidence>
<keyword evidence="4 8" id="KW-0408">Iron</keyword>
<evidence type="ECO:0000256" key="8">
    <source>
        <dbReference type="PIRSR" id="PIRSR601519-1"/>
    </source>
</evidence>
<dbReference type="GO" id="GO:0005737">
    <property type="term" value="C:cytoplasm"/>
    <property type="evidence" value="ECO:0007669"/>
    <property type="project" value="TreeGrafter"/>
</dbReference>
<evidence type="ECO:0000256" key="7">
    <source>
        <dbReference type="ARBA" id="ARBA00047990"/>
    </source>
</evidence>
<dbReference type="PANTHER" id="PTHR11431:SF75">
    <property type="entry name" value="FERRITIN"/>
    <property type="match status" value="1"/>
</dbReference>
<evidence type="ECO:0000256" key="9">
    <source>
        <dbReference type="RuleBase" id="RU361145"/>
    </source>
</evidence>
<gene>
    <name evidence="11" type="ORF">IFM89_014239</name>
</gene>
<dbReference type="InterPro" id="IPR008331">
    <property type="entry name" value="Ferritin_DPS_dom"/>
</dbReference>
<dbReference type="InterPro" id="IPR009040">
    <property type="entry name" value="Ferritin-like_diiron"/>
</dbReference>
<keyword evidence="9" id="KW-0560">Oxidoreductase</keyword>
<dbReference type="GO" id="GO:0006879">
    <property type="term" value="P:intracellular iron ion homeostasis"/>
    <property type="evidence" value="ECO:0007669"/>
    <property type="project" value="UniProtKB-KW"/>
</dbReference>
<name>A0A835LM46_9MAGN</name>
<comment type="similarity">
    <text evidence="1 9">Belongs to the ferritin family.</text>
</comment>
<evidence type="ECO:0000313" key="12">
    <source>
        <dbReference type="Proteomes" id="UP000631114"/>
    </source>
</evidence>
<protein>
    <recommendedName>
        <fullName evidence="9">Ferritin</fullName>
        <ecNumber evidence="9">1.16.3.1</ecNumber>
    </recommendedName>
</protein>
<keyword evidence="2 9" id="KW-0409">Iron storage</keyword>
<evidence type="ECO:0000256" key="4">
    <source>
        <dbReference type="ARBA" id="ARBA00023004"/>
    </source>
</evidence>
<dbReference type="GO" id="GO:0004322">
    <property type="term" value="F:ferroxidase activity"/>
    <property type="evidence" value="ECO:0007669"/>
    <property type="project" value="UniProtKB-EC"/>
</dbReference>
<feature type="binding site" evidence="8">
    <location>
        <position position="42"/>
    </location>
    <ligand>
        <name>Fe cation</name>
        <dbReference type="ChEBI" id="CHEBI:24875"/>
        <label>1</label>
    </ligand>
</feature>
<proteinExistence type="inferred from homology"/>
<dbReference type="EC" id="1.16.3.1" evidence="9"/>
<dbReference type="OrthoDB" id="186462at2759"/>
<dbReference type="GO" id="GO:0008198">
    <property type="term" value="F:ferrous iron binding"/>
    <property type="evidence" value="ECO:0007669"/>
    <property type="project" value="TreeGrafter"/>
</dbReference>
<comment type="function">
    <text evidence="9">Stores iron in a soluble, non-toxic, readily available form. Important for iron homeostasis. Iron is taken up in the ferrous form and deposited as ferric hydroxides after oxidation.</text>
</comment>
<evidence type="ECO:0000256" key="5">
    <source>
        <dbReference type="ARBA" id="ARBA00025111"/>
    </source>
</evidence>
<comment type="subunit">
    <text evidence="6">Oligomer of 24 subunits. There are two types of subunits: L (light) chain and H (heavy) chain. The major chain can be light or heavy, depending on the species and tissue type. The functional molecule forms a roughly spherical shell with a diameter of 12 nm and contains a central cavity into which the insoluble mineral iron core is deposited.</text>
</comment>
<dbReference type="Pfam" id="PF00210">
    <property type="entry name" value="Ferritin"/>
    <property type="match status" value="1"/>
</dbReference>
<dbReference type="InterPro" id="IPR001519">
    <property type="entry name" value="Ferritin"/>
</dbReference>
<comment type="caution">
    <text evidence="11">The sequence shown here is derived from an EMBL/GenBank/DDBJ whole genome shotgun (WGS) entry which is preliminary data.</text>
</comment>
<evidence type="ECO:0000313" key="11">
    <source>
        <dbReference type="EMBL" id="KAF9592331.1"/>
    </source>
</evidence>
<dbReference type="AlphaFoldDB" id="A0A835LM46"/>
<dbReference type="InterPro" id="IPR009078">
    <property type="entry name" value="Ferritin-like_SF"/>
</dbReference>
<dbReference type="SUPFAM" id="SSF47240">
    <property type="entry name" value="Ferritin-like"/>
    <property type="match status" value="1"/>
</dbReference>
<comment type="function">
    <text evidence="5">Stores iron in a soluble, non-toxic, readily available form. Important for iron homeostasis. Has ferroxidase activity. Iron is taken up in the ferrous form and deposited as ferric hydroxides after oxidation.</text>
</comment>
<feature type="domain" description="Ferritin-like diiron" evidence="10">
    <location>
        <begin position="1"/>
        <end position="60"/>
    </location>
</feature>
<organism evidence="11 12">
    <name type="scientific">Coptis chinensis</name>
    <dbReference type="NCBI Taxonomy" id="261450"/>
    <lineage>
        <taxon>Eukaryota</taxon>
        <taxon>Viridiplantae</taxon>
        <taxon>Streptophyta</taxon>
        <taxon>Embryophyta</taxon>
        <taxon>Tracheophyta</taxon>
        <taxon>Spermatophyta</taxon>
        <taxon>Magnoliopsida</taxon>
        <taxon>Ranunculales</taxon>
        <taxon>Ranunculaceae</taxon>
        <taxon>Coptidoideae</taxon>
        <taxon>Coptis</taxon>
    </lineage>
</organism>
<accession>A0A835LM46</accession>
<dbReference type="PROSITE" id="PS50905">
    <property type="entry name" value="FERRITIN_LIKE"/>
    <property type="match status" value="1"/>
</dbReference>
<dbReference type="InterPro" id="IPR012347">
    <property type="entry name" value="Ferritin-like"/>
</dbReference>
<dbReference type="GO" id="GO:0008199">
    <property type="term" value="F:ferric iron binding"/>
    <property type="evidence" value="ECO:0007669"/>
    <property type="project" value="InterPro"/>
</dbReference>
<dbReference type="EMBL" id="JADFTS010000008">
    <property type="protein sequence ID" value="KAF9592331.1"/>
    <property type="molecule type" value="Genomic_DNA"/>
</dbReference>
<feature type="binding site" evidence="8">
    <location>
        <position position="8"/>
    </location>
    <ligand>
        <name>Fe cation</name>
        <dbReference type="ChEBI" id="CHEBI:24875"/>
        <label>1</label>
    </ligand>
</feature>
<dbReference type="GO" id="GO:0006826">
    <property type="term" value="P:iron ion transport"/>
    <property type="evidence" value="ECO:0007669"/>
    <property type="project" value="InterPro"/>
</dbReference>
<keyword evidence="12" id="KW-1185">Reference proteome</keyword>
<evidence type="ECO:0000259" key="10">
    <source>
        <dbReference type="PROSITE" id="PS50905"/>
    </source>
</evidence>
<sequence>MGLALSLEKLTNKKLLNLLQVATRNNVVQLADFVETEYLTEQVESIKRISEYVAQLRRVGKGDGVWNFGQSLLNGAIKDAIAVL</sequence>
<evidence type="ECO:0000256" key="1">
    <source>
        <dbReference type="ARBA" id="ARBA00007513"/>
    </source>
</evidence>
<comment type="catalytic activity">
    <reaction evidence="7 9">
        <text>4 Fe(2+) + O2 + 4 H(+) = 4 Fe(3+) + 2 H2O</text>
        <dbReference type="Rhea" id="RHEA:11148"/>
        <dbReference type="ChEBI" id="CHEBI:15377"/>
        <dbReference type="ChEBI" id="CHEBI:15378"/>
        <dbReference type="ChEBI" id="CHEBI:15379"/>
        <dbReference type="ChEBI" id="CHEBI:29033"/>
        <dbReference type="ChEBI" id="CHEBI:29034"/>
        <dbReference type="EC" id="1.16.3.1"/>
    </reaction>
</comment>